<dbReference type="InterPro" id="IPR017850">
    <property type="entry name" value="Alkaline_phosphatase_core_sf"/>
</dbReference>
<keyword evidence="4" id="KW-1185">Reference proteome</keyword>
<dbReference type="Proteomes" id="UP001501725">
    <property type="component" value="Unassembled WGS sequence"/>
</dbReference>
<dbReference type="SUPFAM" id="SSF53649">
    <property type="entry name" value="Alkaline phosphatase-like"/>
    <property type="match status" value="1"/>
</dbReference>
<feature type="transmembrane region" description="Helical" evidence="1">
    <location>
        <begin position="35"/>
        <end position="60"/>
    </location>
</feature>
<comment type="caution">
    <text evidence="3">The sequence shown here is derived from an EMBL/GenBank/DDBJ whole genome shotgun (WGS) entry which is preliminary data.</text>
</comment>
<sequence length="489" mass="55204">MNRSFRHLTALVPLLLLSAFFIAHGCVENYGLVPAAAIVLLSVTYAAVAALFYGLSLLLLRRPAPALLFSFALLFVQFFFGTVHDFLKASLGRSLPTRYSFLLPLLVLLSGLLYRYLKRSKGDFGRPIRFLNLLLVVLLAIEGVSGIQQHARQKKMVAARHIEFRPAARDSMPDVFLIVADEYAGADELRRLRFDNSPFLDSLAALGFHVVPRSTSNYMFTEYSTASLLNLAYLQVSPTTNPKDVSQCFSWIKTSQVARFFGEQGYDIRNYSIFDIGDAPARVPDVFGVRSERLLTAQTFTQRGWRDISYHLYLRGILKTHKDGLKARNVNDTLIALLKSEIAQPQGGRRFVYTHLLLPHSPYYYDAQGRPNSLERAYTKDDTAAYLGYLHYANGVYIDLITRIRKAATRPTVILFMSDHGYRYFDGASARPYYYSTVNAVYVPDRVKAAWKPGTSNVNQFRLLLNTCFGQQLPLLPDSLVHIAEQAPH</sequence>
<feature type="transmembrane region" description="Helical" evidence="1">
    <location>
        <begin position="99"/>
        <end position="117"/>
    </location>
</feature>
<keyword evidence="1" id="KW-0472">Membrane</keyword>
<feature type="domain" description="Sulfatase N-terminal" evidence="2">
    <location>
        <begin position="316"/>
        <end position="426"/>
    </location>
</feature>
<feature type="transmembrane region" description="Helical" evidence="1">
    <location>
        <begin position="67"/>
        <end position="87"/>
    </location>
</feature>
<organism evidence="3 4">
    <name type="scientific">Flaviaesturariibacter amylovorans</name>
    <dbReference type="NCBI Taxonomy" id="1084520"/>
    <lineage>
        <taxon>Bacteria</taxon>
        <taxon>Pseudomonadati</taxon>
        <taxon>Bacteroidota</taxon>
        <taxon>Chitinophagia</taxon>
        <taxon>Chitinophagales</taxon>
        <taxon>Chitinophagaceae</taxon>
        <taxon>Flaviaestuariibacter</taxon>
    </lineage>
</organism>
<evidence type="ECO:0000256" key="1">
    <source>
        <dbReference type="SAM" id="Phobius"/>
    </source>
</evidence>
<protein>
    <recommendedName>
        <fullName evidence="2">Sulfatase N-terminal domain-containing protein</fullName>
    </recommendedName>
</protein>
<dbReference type="Pfam" id="PF00884">
    <property type="entry name" value="Sulfatase"/>
    <property type="match status" value="1"/>
</dbReference>
<proteinExistence type="predicted"/>
<name>A0ABP8H1J8_9BACT</name>
<dbReference type="RefSeq" id="WP_345256185.1">
    <property type="nucleotide sequence ID" value="NZ_BAABGY010000007.1"/>
</dbReference>
<keyword evidence="1" id="KW-1133">Transmembrane helix</keyword>
<evidence type="ECO:0000259" key="2">
    <source>
        <dbReference type="Pfam" id="PF00884"/>
    </source>
</evidence>
<dbReference type="Gene3D" id="3.40.720.10">
    <property type="entry name" value="Alkaline Phosphatase, subunit A"/>
    <property type="match status" value="1"/>
</dbReference>
<evidence type="ECO:0000313" key="3">
    <source>
        <dbReference type="EMBL" id="GAA4333068.1"/>
    </source>
</evidence>
<dbReference type="EMBL" id="BAABGY010000007">
    <property type="protein sequence ID" value="GAA4333068.1"/>
    <property type="molecule type" value="Genomic_DNA"/>
</dbReference>
<reference evidence="4" key="1">
    <citation type="journal article" date="2019" name="Int. J. Syst. Evol. Microbiol.">
        <title>The Global Catalogue of Microorganisms (GCM) 10K type strain sequencing project: providing services to taxonomists for standard genome sequencing and annotation.</title>
        <authorList>
            <consortium name="The Broad Institute Genomics Platform"/>
            <consortium name="The Broad Institute Genome Sequencing Center for Infectious Disease"/>
            <person name="Wu L."/>
            <person name="Ma J."/>
        </authorList>
    </citation>
    <scope>NUCLEOTIDE SEQUENCE [LARGE SCALE GENOMIC DNA]</scope>
    <source>
        <strain evidence="4">JCM 17919</strain>
    </source>
</reference>
<evidence type="ECO:0000313" key="4">
    <source>
        <dbReference type="Proteomes" id="UP001501725"/>
    </source>
</evidence>
<dbReference type="InterPro" id="IPR000917">
    <property type="entry name" value="Sulfatase_N"/>
</dbReference>
<accession>A0ABP8H1J8</accession>
<gene>
    <name evidence="3" type="ORF">GCM10023184_26030</name>
</gene>
<feature type="transmembrane region" description="Helical" evidence="1">
    <location>
        <begin position="129"/>
        <end position="147"/>
    </location>
</feature>
<keyword evidence="1" id="KW-0812">Transmembrane</keyword>